<dbReference type="EMBL" id="MCFF01000034">
    <property type="protein sequence ID" value="ORZ09422.1"/>
    <property type="molecule type" value="Genomic_DNA"/>
</dbReference>
<comment type="caution">
    <text evidence="1">The sequence shown here is derived from an EMBL/GenBank/DDBJ whole genome shotgun (WGS) entry which is preliminary data.</text>
</comment>
<dbReference type="RefSeq" id="XP_021878875.1">
    <property type="nucleotide sequence ID" value="XM_022025087.1"/>
</dbReference>
<name>A0A1Y2GFK0_9FUNG</name>
<accession>A0A1Y2GFK0</accession>
<keyword evidence="2" id="KW-1185">Reference proteome</keyword>
<reference evidence="1 2" key="1">
    <citation type="submission" date="2016-07" db="EMBL/GenBank/DDBJ databases">
        <title>Pervasive Adenine N6-methylation of Active Genes in Fungi.</title>
        <authorList>
            <consortium name="DOE Joint Genome Institute"/>
            <person name="Mondo S.J."/>
            <person name="Dannebaum R.O."/>
            <person name="Kuo R.C."/>
            <person name="Labutti K."/>
            <person name="Haridas S."/>
            <person name="Kuo A."/>
            <person name="Salamov A."/>
            <person name="Ahrendt S.R."/>
            <person name="Lipzen A."/>
            <person name="Sullivan W."/>
            <person name="Andreopoulos W.B."/>
            <person name="Clum A."/>
            <person name="Lindquist E."/>
            <person name="Daum C."/>
            <person name="Ramamoorthy G.K."/>
            <person name="Gryganskyi A."/>
            <person name="Culley D."/>
            <person name="Magnuson J.K."/>
            <person name="James T.Y."/>
            <person name="O'Malley M.A."/>
            <person name="Stajich J.E."/>
            <person name="Spatafora J.W."/>
            <person name="Visel A."/>
            <person name="Grigoriev I.V."/>
        </authorList>
    </citation>
    <scope>NUCLEOTIDE SEQUENCE [LARGE SCALE GENOMIC DNA]</scope>
    <source>
        <strain evidence="1 2">NRRL 3116</strain>
    </source>
</reference>
<evidence type="ECO:0000313" key="2">
    <source>
        <dbReference type="Proteomes" id="UP000193648"/>
    </source>
</evidence>
<dbReference type="SUPFAM" id="SSF52047">
    <property type="entry name" value="RNI-like"/>
    <property type="match status" value="1"/>
</dbReference>
<dbReference type="InParanoid" id="A0A1Y2GFK0"/>
<feature type="non-terminal residue" evidence="1">
    <location>
        <position position="442"/>
    </location>
</feature>
<dbReference type="Proteomes" id="UP000193648">
    <property type="component" value="Unassembled WGS sequence"/>
</dbReference>
<organism evidence="1 2">
    <name type="scientific">Lobosporangium transversale</name>
    <dbReference type="NCBI Taxonomy" id="64571"/>
    <lineage>
        <taxon>Eukaryota</taxon>
        <taxon>Fungi</taxon>
        <taxon>Fungi incertae sedis</taxon>
        <taxon>Mucoromycota</taxon>
        <taxon>Mortierellomycotina</taxon>
        <taxon>Mortierellomycetes</taxon>
        <taxon>Mortierellales</taxon>
        <taxon>Mortierellaceae</taxon>
        <taxon>Lobosporangium</taxon>
    </lineage>
</organism>
<dbReference type="InterPro" id="IPR032675">
    <property type="entry name" value="LRR_dom_sf"/>
</dbReference>
<evidence type="ECO:0000313" key="1">
    <source>
        <dbReference type="EMBL" id="ORZ09422.1"/>
    </source>
</evidence>
<evidence type="ECO:0008006" key="3">
    <source>
        <dbReference type="Google" id="ProtNLM"/>
    </source>
</evidence>
<sequence>MMGNPKVNPLDISEIVLHVGDFLERDALLRCIRISRTFHDTLVKSIWKKITIEAHARYPTGEALQNYKKYIEELKFNESFSEEYLSLQGCSRLRSIECSGVWSSPSPDQVFDLIKPHSSTITKLSFKFSNLRNKWGTLLGCTRLEALDIYHTHILEDEFAQFFQICHKVRWLHLSGIKINQFPLNFLDDDKEEYIFLNMTTLRLYNVEISNPPHPHTSSYCLGILTKRCPGLRSLEFFYYREDTQTTQQMDITFYRTALLHHPYTLTNLSDVYFPLMKITDEEMATLLKKMTSLRRLEVPDCDFGPLSIRELLADEQEVLDGGRIVRQRRDQRLCDTVEIVKVNQQSKRTDGVAQVFLSNCPRLKRLYGPKITVTEVVGSAEWVSTGLTKMMVRLVVDVDPVTKEGKEKGRIVYDRICNLARLDLSDLTYFSGLLSFARINV</sequence>
<protein>
    <recommendedName>
        <fullName evidence="3">F-box domain-containing protein</fullName>
    </recommendedName>
</protein>
<dbReference type="Gene3D" id="3.80.10.10">
    <property type="entry name" value="Ribonuclease Inhibitor"/>
    <property type="match status" value="1"/>
</dbReference>
<proteinExistence type="predicted"/>
<dbReference type="AlphaFoldDB" id="A0A1Y2GFK0"/>
<gene>
    <name evidence="1" type="ORF">BCR41DRAFT_358682</name>
</gene>
<dbReference type="OrthoDB" id="2446741at2759"/>
<dbReference type="GeneID" id="33566931"/>